<proteinExistence type="predicted"/>
<dbReference type="Proteomes" id="UP000887159">
    <property type="component" value="Unassembled WGS sequence"/>
</dbReference>
<dbReference type="EMBL" id="BMAU01021349">
    <property type="protein sequence ID" value="GFY18479.1"/>
    <property type="molecule type" value="Genomic_DNA"/>
</dbReference>
<organism evidence="3 4">
    <name type="scientific">Trichonephila clavipes</name>
    <name type="common">Golden silk orbweaver</name>
    <name type="synonym">Nephila clavipes</name>
    <dbReference type="NCBI Taxonomy" id="2585209"/>
    <lineage>
        <taxon>Eukaryota</taxon>
        <taxon>Metazoa</taxon>
        <taxon>Ecdysozoa</taxon>
        <taxon>Arthropoda</taxon>
        <taxon>Chelicerata</taxon>
        <taxon>Arachnida</taxon>
        <taxon>Araneae</taxon>
        <taxon>Araneomorphae</taxon>
        <taxon>Entelegynae</taxon>
        <taxon>Araneoidea</taxon>
        <taxon>Nephilidae</taxon>
        <taxon>Trichonephila</taxon>
    </lineage>
</organism>
<comment type="caution">
    <text evidence="3">The sequence shown here is derived from an EMBL/GenBank/DDBJ whole genome shotgun (WGS) entry which is preliminary data.</text>
</comment>
<protein>
    <submittedName>
        <fullName evidence="3">Uncharacterized protein</fullName>
    </submittedName>
</protein>
<gene>
    <name evidence="3" type="primary">NCL1_32900</name>
    <name evidence="3" type="ORF">TNCV_2397061</name>
</gene>
<evidence type="ECO:0000313" key="3">
    <source>
        <dbReference type="EMBL" id="GFY18479.1"/>
    </source>
</evidence>
<feature type="region of interest" description="Disordered" evidence="1">
    <location>
        <begin position="230"/>
        <end position="352"/>
    </location>
</feature>
<evidence type="ECO:0000256" key="2">
    <source>
        <dbReference type="SAM" id="SignalP"/>
    </source>
</evidence>
<evidence type="ECO:0000256" key="1">
    <source>
        <dbReference type="SAM" id="MobiDB-lite"/>
    </source>
</evidence>
<feature type="compositionally biased region" description="Low complexity" evidence="1">
    <location>
        <begin position="240"/>
        <end position="352"/>
    </location>
</feature>
<keyword evidence="2" id="KW-0732">Signal</keyword>
<reference evidence="3" key="1">
    <citation type="submission" date="2020-08" db="EMBL/GenBank/DDBJ databases">
        <title>Multicomponent nature underlies the extraordinary mechanical properties of spider dragline silk.</title>
        <authorList>
            <person name="Kono N."/>
            <person name="Nakamura H."/>
            <person name="Mori M."/>
            <person name="Yoshida Y."/>
            <person name="Ohtoshi R."/>
            <person name="Malay A.D."/>
            <person name="Moran D.A.P."/>
            <person name="Tomita M."/>
            <person name="Numata K."/>
            <person name="Arakawa K."/>
        </authorList>
    </citation>
    <scope>NUCLEOTIDE SEQUENCE</scope>
</reference>
<dbReference type="AlphaFoldDB" id="A0A8X6SR71"/>
<feature type="chain" id="PRO_5036457497" evidence="2">
    <location>
        <begin position="26"/>
        <end position="352"/>
    </location>
</feature>
<feature type="signal peptide" evidence="2">
    <location>
        <begin position="1"/>
        <end position="25"/>
    </location>
</feature>
<evidence type="ECO:0000313" key="4">
    <source>
        <dbReference type="Proteomes" id="UP000887159"/>
    </source>
</evidence>
<keyword evidence="4" id="KW-1185">Reference proteome</keyword>
<sequence length="352" mass="37328">MNFLFHLFVVTFVALNAAIFTSASCDDDSDEESFFSFISYDVQILSDEQRTSLKTFVNTVVETVYGRDTLRDVFDISDSTALQFQQYSYQVTYDILKELGSRKSDVLADFATRPIAQNFEYISRETLVTVYANVLASYSREVLTEDNASEFAIRYTNYTENQAKNLVVQGVTTSKYQALAGGFLDYMSSVGTITVEKAQALCVLFQSQWLFVASETKSSNDLYMKCVTDANGDSDESSSESDSSSSESDYSSFGSDYSNSGSDYSSSGSSSSSSESGSNSSGSSSSSSESGSNSSESGSNSSGSSSSSSESGSNSSGSSSSSSESGSNSSGSSSSSSESDSNSSGSDSNSSE</sequence>
<accession>A0A8X6SR71</accession>
<name>A0A8X6SR71_TRICX</name>